<gene>
    <name evidence="9" type="ORF">GCM10023167_02410</name>
</gene>
<dbReference type="PANTHER" id="PTHR34583:SF2">
    <property type="entry name" value="ANTIPORTER SUBUNIT MNHC2-RELATED"/>
    <property type="match status" value="1"/>
</dbReference>
<evidence type="ECO:0000256" key="4">
    <source>
        <dbReference type="ARBA" id="ARBA00022692"/>
    </source>
</evidence>
<evidence type="ECO:0000313" key="10">
    <source>
        <dbReference type="Proteomes" id="UP001500642"/>
    </source>
</evidence>
<keyword evidence="3" id="KW-1003">Cell membrane</keyword>
<feature type="transmembrane region" description="Helical" evidence="8">
    <location>
        <begin position="30"/>
        <end position="52"/>
    </location>
</feature>
<evidence type="ECO:0000256" key="8">
    <source>
        <dbReference type="SAM" id="Phobius"/>
    </source>
</evidence>
<evidence type="ECO:0000313" key="9">
    <source>
        <dbReference type="EMBL" id="GAA4383156.1"/>
    </source>
</evidence>
<reference evidence="10" key="1">
    <citation type="journal article" date="2019" name="Int. J. Syst. Evol. Microbiol.">
        <title>The Global Catalogue of Microorganisms (GCM) 10K type strain sequencing project: providing services to taxonomists for standard genome sequencing and annotation.</title>
        <authorList>
            <consortium name="The Broad Institute Genomics Platform"/>
            <consortium name="The Broad Institute Genome Sequencing Center for Infectious Disease"/>
            <person name="Wu L."/>
            <person name="Ma J."/>
        </authorList>
    </citation>
    <scope>NUCLEOTIDE SEQUENCE [LARGE SCALE GENOMIC DNA]</scope>
    <source>
        <strain evidence="10">JCM 17808</strain>
    </source>
</reference>
<feature type="transmembrane region" description="Helical" evidence="8">
    <location>
        <begin position="72"/>
        <end position="96"/>
    </location>
</feature>
<dbReference type="Gene3D" id="1.10.287.3510">
    <property type="match status" value="1"/>
</dbReference>
<evidence type="ECO:0000256" key="3">
    <source>
        <dbReference type="ARBA" id="ARBA00022475"/>
    </source>
</evidence>
<dbReference type="NCBIfam" id="NF005929">
    <property type="entry name" value="PRK07946.1"/>
    <property type="match status" value="1"/>
</dbReference>
<name>A0ABP8J1A0_9MICO</name>
<dbReference type="Pfam" id="PF00420">
    <property type="entry name" value="Oxidored_q2"/>
    <property type="match status" value="1"/>
</dbReference>
<comment type="caution">
    <text evidence="9">The sequence shown here is derived from an EMBL/GenBank/DDBJ whole genome shotgun (WGS) entry which is preliminary data.</text>
</comment>
<keyword evidence="6 8" id="KW-0472">Membrane</keyword>
<dbReference type="InterPro" id="IPR050601">
    <property type="entry name" value="CPA3_antiporter_subunitC"/>
</dbReference>
<dbReference type="Proteomes" id="UP001500642">
    <property type="component" value="Unassembled WGS sequence"/>
</dbReference>
<feature type="compositionally biased region" description="Basic and acidic residues" evidence="7">
    <location>
        <begin position="159"/>
        <end position="178"/>
    </location>
</feature>
<sequence>MTTSFVLLLAMGVMFACGLYLMLDRSLTRVLLGFLLMGNAVNMLIILTAGPPGRPPLTDGENLTTDGMNDPLPHALVLTAIVITFALSAFLLAMIYRSWRLVRNENLEDDIEDVRIALAKGRGSGDEAGTSGEYDDTEFGDEAQTPIAGALDLDEDGSPVERRAEDRAEDRAEARAEGGSDTGAEARAGSRRTDSGEPGSREAGSDEPGAADRRTDSDQTGRDT</sequence>
<dbReference type="EMBL" id="BAABGL010000002">
    <property type="protein sequence ID" value="GAA4383156.1"/>
    <property type="molecule type" value="Genomic_DNA"/>
</dbReference>
<dbReference type="PANTHER" id="PTHR34583">
    <property type="entry name" value="ANTIPORTER SUBUNIT MNHC2-RELATED"/>
    <property type="match status" value="1"/>
</dbReference>
<accession>A0ABP8J1A0</accession>
<comment type="similarity">
    <text evidence="2">Belongs to the CPA3 antiporters (TC 2.A.63) subunit C family.</text>
</comment>
<feature type="transmembrane region" description="Helical" evidence="8">
    <location>
        <begin position="6"/>
        <end position="23"/>
    </location>
</feature>
<evidence type="ECO:0000256" key="7">
    <source>
        <dbReference type="SAM" id="MobiDB-lite"/>
    </source>
</evidence>
<dbReference type="RefSeq" id="WP_345029203.1">
    <property type="nucleotide sequence ID" value="NZ_BAABGL010000002.1"/>
</dbReference>
<evidence type="ECO:0000256" key="1">
    <source>
        <dbReference type="ARBA" id="ARBA00004651"/>
    </source>
</evidence>
<organism evidence="9 10">
    <name type="scientific">Brevibacterium pityocampae</name>
    <dbReference type="NCBI Taxonomy" id="506594"/>
    <lineage>
        <taxon>Bacteria</taxon>
        <taxon>Bacillati</taxon>
        <taxon>Actinomycetota</taxon>
        <taxon>Actinomycetes</taxon>
        <taxon>Micrococcales</taxon>
        <taxon>Brevibacteriaceae</taxon>
        <taxon>Brevibacterium</taxon>
    </lineage>
</organism>
<feature type="region of interest" description="Disordered" evidence="7">
    <location>
        <begin position="149"/>
        <end position="224"/>
    </location>
</feature>
<keyword evidence="4 8" id="KW-0812">Transmembrane</keyword>
<keyword evidence="10" id="KW-1185">Reference proteome</keyword>
<evidence type="ECO:0000256" key="6">
    <source>
        <dbReference type="ARBA" id="ARBA00023136"/>
    </source>
</evidence>
<comment type="subcellular location">
    <subcellularLocation>
        <location evidence="1">Cell membrane</location>
        <topology evidence="1">Multi-pass membrane protein</topology>
    </subcellularLocation>
</comment>
<proteinExistence type="inferred from homology"/>
<evidence type="ECO:0000256" key="2">
    <source>
        <dbReference type="ARBA" id="ARBA00010388"/>
    </source>
</evidence>
<evidence type="ECO:0000256" key="5">
    <source>
        <dbReference type="ARBA" id="ARBA00022989"/>
    </source>
</evidence>
<dbReference type="InterPro" id="IPR039428">
    <property type="entry name" value="NUOK/Mnh_C1-like"/>
</dbReference>
<feature type="compositionally biased region" description="Basic and acidic residues" evidence="7">
    <location>
        <begin position="191"/>
        <end position="224"/>
    </location>
</feature>
<protein>
    <submittedName>
        <fullName evidence="9">Na(+)/H(+) antiporter subunit C</fullName>
    </submittedName>
</protein>
<keyword evidence="5 8" id="KW-1133">Transmembrane helix</keyword>